<accession>A0A926DEN7</accession>
<dbReference type="GO" id="GO:0002161">
    <property type="term" value="F:aminoacyl-tRNA deacylase activity"/>
    <property type="evidence" value="ECO:0007669"/>
    <property type="project" value="InterPro"/>
</dbReference>
<feature type="binding site" evidence="10">
    <location>
        <position position="905"/>
    </location>
    <ligand>
        <name>Zn(2+)</name>
        <dbReference type="ChEBI" id="CHEBI:29105"/>
    </ligand>
</feature>
<dbReference type="Gene3D" id="3.40.50.620">
    <property type="entry name" value="HUPs"/>
    <property type="match status" value="2"/>
</dbReference>
<feature type="binding site" evidence="10">
    <location>
        <position position="608"/>
    </location>
    <ligand>
        <name>ATP</name>
        <dbReference type="ChEBI" id="CHEBI:30616"/>
    </ligand>
</feature>
<comment type="cofactor">
    <cofactor evidence="10">
        <name>Zn(2+)</name>
        <dbReference type="ChEBI" id="CHEBI:29105"/>
    </cofactor>
    <text evidence="10">Binds 1 zinc ion per subunit.</text>
</comment>
<dbReference type="CDD" id="cd07960">
    <property type="entry name" value="Anticodon_Ia_Ile_BEm"/>
    <property type="match status" value="1"/>
</dbReference>
<dbReference type="InterPro" id="IPR002301">
    <property type="entry name" value="Ile-tRNA-ligase"/>
</dbReference>
<evidence type="ECO:0000313" key="15">
    <source>
        <dbReference type="Proteomes" id="UP000620366"/>
    </source>
</evidence>
<evidence type="ECO:0000256" key="3">
    <source>
        <dbReference type="ARBA" id="ARBA00022598"/>
    </source>
</evidence>
<evidence type="ECO:0000313" key="14">
    <source>
        <dbReference type="EMBL" id="MBC8536821.1"/>
    </source>
</evidence>
<comment type="subcellular location">
    <subcellularLocation>
        <location evidence="10">Cytoplasm</location>
    </subcellularLocation>
</comment>
<dbReference type="InterPro" id="IPR050081">
    <property type="entry name" value="Ile-tRNA_ligase"/>
</dbReference>
<dbReference type="HAMAP" id="MF_02002">
    <property type="entry name" value="Ile_tRNA_synth_type1"/>
    <property type="match status" value="1"/>
</dbReference>
<protein>
    <recommendedName>
        <fullName evidence="10">Isoleucine--tRNA ligase</fullName>
        <ecNumber evidence="10">6.1.1.5</ecNumber>
    </recommendedName>
    <alternativeName>
        <fullName evidence="10">Isoleucyl-tRNA synthetase</fullName>
        <shortName evidence="10">IleRS</shortName>
    </alternativeName>
</protein>
<keyword evidence="15" id="KW-1185">Reference proteome</keyword>
<evidence type="ECO:0000256" key="1">
    <source>
        <dbReference type="ARBA" id="ARBA00006887"/>
    </source>
</evidence>
<dbReference type="Proteomes" id="UP000620366">
    <property type="component" value="Unassembled WGS sequence"/>
</dbReference>
<evidence type="ECO:0000256" key="7">
    <source>
        <dbReference type="ARBA" id="ARBA00023146"/>
    </source>
</evidence>
<comment type="subunit">
    <text evidence="10">Monomer.</text>
</comment>
<dbReference type="InterPro" id="IPR023585">
    <property type="entry name" value="Ile-tRNA-ligase_type1"/>
</dbReference>
<keyword evidence="5 10" id="KW-0067">ATP-binding</keyword>
<keyword evidence="10" id="KW-0479">Metal-binding</keyword>
<comment type="function">
    <text evidence="8 10">Catalyzes the attachment of isoleucine to tRNA(Ile). As IleRS can inadvertently accommodate and process structurally similar amino acids such as valine, to avoid such errors it has two additional distinct tRNA(Ile)-dependent editing activities. One activity is designated as 'pretransfer' editing and involves the hydrolysis of activated Val-AMP. The other activity is designated 'posttransfer' editing and involves deacylation of mischarged Val-tRNA(Ile).</text>
</comment>
<gene>
    <name evidence="10 14" type="primary">ileS</name>
    <name evidence="14" type="ORF">H8695_08990</name>
</gene>
<comment type="catalytic activity">
    <reaction evidence="9 10">
        <text>tRNA(Ile) + L-isoleucine + ATP = L-isoleucyl-tRNA(Ile) + AMP + diphosphate</text>
        <dbReference type="Rhea" id="RHEA:11060"/>
        <dbReference type="Rhea" id="RHEA-COMP:9666"/>
        <dbReference type="Rhea" id="RHEA-COMP:9695"/>
        <dbReference type="ChEBI" id="CHEBI:30616"/>
        <dbReference type="ChEBI" id="CHEBI:33019"/>
        <dbReference type="ChEBI" id="CHEBI:58045"/>
        <dbReference type="ChEBI" id="CHEBI:78442"/>
        <dbReference type="ChEBI" id="CHEBI:78528"/>
        <dbReference type="ChEBI" id="CHEBI:456215"/>
        <dbReference type="EC" id="6.1.1.5"/>
    </reaction>
</comment>
<dbReference type="PANTHER" id="PTHR42765">
    <property type="entry name" value="SOLEUCYL-TRNA SYNTHETASE"/>
    <property type="match status" value="1"/>
</dbReference>
<evidence type="ECO:0000256" key="8">
    <source>
        <dbReference type="ARBA" id="ARBA00025217"/>
    </source>
</evidence>
<dbReference type="SUPFAM" id="SSF50677">
    <property type="entry name" value="ValRS/IleRS/LeuRS editing domain"/>
    <property type="match status" value="1"/>
</dbReference>
<keyword evidence="6 10" id="KW-0648">Protein biosynthesis</keyword>
<keyword evidence="10" id="KW-0862">Zinc</keyword>
<dbReference type="GO" id="GO:0006428">
    <property type="term" value="P:isoleucyl-tRNA aminoacylation"/>
    <property type="evidence" value="ECO:0007669"/>
    <property type="project" value="UniProtKB-UniRule"/>
</dbReference>
<dbReference type="CDD" id="cd00818">
    <property type="entry name" value="IleRS_core"/>
    <property type="match status" value="1"/>
</dbReference>
<dbReference type="EC" id="6.1.1.5" evidence="10"/>
<dbReference type="InterPro" id="IPR009080">
    <property type="entry name" value="tRNAsynth_Ia_anticodon-bd"/>
</dbReference>
<comment type="domain">
    <text evidence="10">IleRS has two distinct active sites: one for aminoacylation and one for editing. The misactivated valine is translocated from the active site to the editing site, which sterically excludes the correctly activated isoleucine. The single editing site contains two valyl binding pockets, one specific for each substrate (Val-AMP or Val-tRNA(Ile)).</text>
</comment>
<feature type="short sequence motif" description="'KMSKS' region" evidence="10">
    <location>
        <begin position="605"/>
        <end position="609"/>
    </location>
</feature>
<dbReference type="Pfam" id="PF08264">
    <property type="entry name" value="Anticodon_1"/>
    <property type="match status" value="1"/>
</dbReference>
<feature type="domain" description="Aminoacyl-tRNA synthetase class Ia" evidence="11">
    <location>
        <begin position="27"/>
        <end position="644"/>
    </location>
</feature>
<keyword evidence="4 10" id="KW-0547">Nucleotide-binding</keyword>
<feature type="binding site" evidence="10">
    <location>
        <position position="922"/>
    </location>
    <ligand>
        <name>Zn(2+)</name>
        <dbReference type="ChEBI" id="CHEBI:29105"/>
    </ligand>
</feature>
<dbReference type="PRINTS" id="PR00984">
    <property type="entry name" value="TRNASYNTHILE"/>
</dbReference>
<dbReference type="EMBL" id="JACRSP010000003">
    <property type="protein sequence ID" value="MBC8536821.1"/>
    <property type="molecule type" value="Genomic_DNA"/>
</dbReference>
<evidence type="ECO:0000259" key="13">
    <source>
        <dbReference type="Pfam" id="PF08264"/>
    </source>
</evidence>
<dbReference type="GO" id="GO:0000049">
    <property type="term" value="F:tRNA binding"/>
    <property type="evidence" value="ECO:0007669"/>
    <property type="project" value="InterPro"/>
</dbReference>
<organism evidence="14 15">
    <name type="scientific">Feifania hominis</name>
    <dbReference type="NCBI Taxonomy" id="2763660"/>
    <lineage>
        <taxon>Bacteria</taxon>
        <taxon>Bacillati</taxon>
        <taxon>Bacillota</taxon>
        <taxon>Clostridia</taxon>
        <taxon>Eubacteriales</taxon>
        <taxon>Feifaniaceae</taxon>
        <taxon>Feifania</taxon>
    </lineage>
</organism>
<dbReference type="InterPro" id="IPR010663">
    <property type="entry name" value="Znf_FPG/IleRS"/>
</dbReference>
<dbReference type="SUPFAM" id="SSF52374">
    <property type="entry name" value="Nucleotidylyl transferase"/>
    <property type="match status" value="1"/>
</dbReference>
<evidence type="ECO:0000259" key="11">
    <source>
        <dbReference type="Pfam" id="PF00133"/>
    </source>
</evidence>
<reference evidence="14" key="1">
    <citation type="submission" date="2020-08" db="EMBL/GenBank/DDBJ databases">
        <title>Genome public.</title>
        <authorList>
            <person name="Liu C."/>
            <person name="Sun Q."/>
        </authorList>
    </citation>
    <scope>NUCLEOTIDE SEQUENCE</scope>
    <source>
        <strain evidence="14">BX7</strain>
    </source>
</reference>
<dbReference type="Pfam" id="PF06827">
    <property type="entry name" value="zf-FPG_IleRS"/>
    <property type="match status" value="1"/>
</dbReference>
<evidence type="ECO:0000256" key="5">
    <source>
        <dbReference type="ARBA" id="ARBA00022840"/>
    </source>
</evidence>
<dbReference type="InterPro" id="IPR014729">
    <property type="entry name" value="Rossmann-like_a/b/a_fold"/>
</dbReference>
<feature type="domain" description="Methionyl/Valyl/Leucyl/Isoleucyl-tRNA synthetase anticodon-binding" evidence="13">
    <location>
        <begin position="688"/>
        <end position="843"/>
    </location>
</feature>
<comment type="caution">
    <text evidence="14">The sequence shown here is derived from an EMBL/GenBank/DDBJ whole genome shotgun (WGS) entry which is preliminary data.</text>
</comment>
<dbReference type="InterPro" id="IPR009008">
    <property type="entry name" value="Val/Leu/Ile-tRNA-synth_edit"/>
</dbReference>
<sequence length="932" mass="104072">MDYNKTLNLPETDFSMRANLPTKEPEMLAAWESGGFYEKLLEKNEGKPLYILHDGPPYANGDIHTGHALNKILKDFIIRYKNMAGFKAPYVPGWDTHGLPIESQAIKKLGINRAETGPVEFRRICRDFALGYVDNQREQFKRLGVTGDWEHPYLTLTPDFEARQIEVFGEMAKKGYIYKGLRPVYWCPHDETALAEAEIEYSEDPCTSIYVKFKVKDDRGLIFDRAAGLDCYVVIWTTTTWTLPGNVAICLGPDFEYSLIRAGEEAYLVASERVDYLRQVAGLGEVEVLATYTGRELEFVTTQHPFLERDSVLIVGDHVTLDSGTGCVHTAPGFGADDFNICQNAYKGMFPVLVPVDGRGVLTEEAGELSAGLYYDKANKVIFDHLKETGALLASEQLTHQYPHCWRCKSPILFRVTEQWFCSVEDFKPQTLEAIRGVKWYPAWGEERISAMVTDRRDWCISRQRLWGVPIPIFYCRECGEPIINDATIKAVADLFRREGSDGWYAHTADEILAGAGVTCGKCGAAGFEKETDIMDVWFDSGSSHTAVLEQREGLQWPADLYLEGNDQHRGWFQSSLLTAVATRGEAPYKAVLTHGMVVDGEGRKMSKSLGNGIDPMDVVKQSGADILRLWVSSADYTGEVRLSKEILKQLSEIYRKIRNTARYILGNLTGFDVKADMVAPADMEEIDRWALSKLDELIAKVTAAYDSFEFYQVFHLVHNFCVVDMSNFYLDVIKDRLYCEGAQSPERASAQSAMFRVLDALTRMIAPILAFTAEEIWHAMPHLDGEDTESVFFNGFPKAGEGAGLVDGAKWERVHALRDDVKKALELARSEKFIGAALEGKVVLHGTPEAIGEIRAMDVDLATLFITSGVELADDGPGKGFAGESFAGVSVEVLKADGEKCERCWRYLPSVGSVAEHPTLCERCAHVVGKL</sequence>
<dbReference type="NCBIfam" id="TIGR00392">
    <property type="entry name" value="ileS"/>
    <property type="match status" value="1"/>
</dbReference>
<feature type="binding site" evidence="10">
    <location>
        <position position="902"/>
    </location>
    <ligand>
        <name>Zn(2+)</name>
        <dbReference type="ChEBI" id="CHEBI:29105"/>
    </ligand>
</feature>
<feature type="short sequence motif" description="'HIGH' region" evidence="10">
    <location>
        <begin position="57"/>
        <end position="67"/>
    </location>
</feature>
<dbReference type="Gene3D" id="1.10.10.830">
    <property type="entry name" value="Ile-tRNA synthetase CP2 domain-like"/>
    <property type="match status" value="1"/>
</dbReference>
<dbReference type="PANTHER" id="PTHR42765:SF1">
    <property type="entry name" value="ISOLEUCINE--TRNA LIGASE, MITOCHONDRIAL"/>
    <property type="match status" value="1"/>
</dbReference>
<dbReference type="GO" id="GO:0004822">
    <property type="term" value="F:isoleucine-tRNA ligase activity"/>
    <property type="evidence" value="ECO:0007669"/>
    <property type="project" value="UniProtKB-UniRule"/>
</dbReference>
<keyword evidence="2 10" id="KW-0963">Cytoplasm</keyword>
<dbReference type="FunFam" id="3.40.50.620:FF:000152">
    <property type="entry name" value="Isoleucine--tRNA ligase"/>
    <property type="match status" value="1"/>
</dbReference>
<dbReference type="InterPro" id="IPR033708">
    <property type="entry name" value="Anticodon_Ile_BEm"/>
</dbReference>
<evidence type="ECO:0000259" key="12">
    <source>
        <dbReference type="Pfam" id="PF06827"/>
    </source>
</evidence>
<dbReference type="Gene3D" id="1.10.730.20">
    <property type="match status" value="1"/>
</dbReference>
<proteinExistence type="inferred from homology"/>
<feature type="binding site" evidence="10">
    <location>
        <position position="564"/>
    </location>
    <ligand>
        <name>L-isoleucyl-5'-AMP</name>
        <dbReference type="ChEBI" id="CHEBI:178002"/>
    </ligand>
</feature>
<comment type="similarity">
    <text evidence="1 10">Belongs to the class-I aminoacyl-tRNA synthetase family. IleS type 1 subfamily.</text>
</comment>
<keyword evidence="7 10" id="KW-0030">Aminoacyl-tRNA synthetase</keyword>
<name>A0A926DEN7_9FIRM</name>
<evidence type="ECO:0000256" key="9">
    <source>
        <dbReference type="ARBA" id="ARBA00048359"/>
    </source>
</evidence>
<dbReference type="AlphaFoldDB" id="A0A926DEN7"/>
<evidence type="ECO:0000256" key="4">
    <source>
        <dbReference type="ARBA" id="ARBA00022741"/>
    </source>
</evidence>
<feature type="domain" description="Zinc finger FPG/IleRS-type" evidence="12">
    <location>
        <begin position="899"/>
        <end position="928"/>
    </location>
</feature>
<dbReference type="GO" id="GO:0005829">
    <property type="term" value="C:cytosol"/>
    <property type="evidence" value="ECO:0007669"/>
    <property type="project" value="TreeGrafter"/>
</dbReference>
<feature type="binding site" evidence="10">
    <location>
        <position position="925"/>
    </location>
    <ligand>
        <name>Zn(2+)</name>
        <dbReference type="ChEBI" id="CHEBI:29105"/>
    </ligand>
</feature>
<dbReference type="GO" id="GO:0008270">
    <property type="term" value="F:zinc ion binding"/>
    <property type="evidence" value="ECO:0007669"/>
    <property type="project" value="UniProtKB-UniRule"/>
</dbReference>
<dbReference type="InterPro" id="IPR013155">
    <property type="entry name" value="M/V/L/I-tRNA-synth_anticd-bd"/>
</dbReference>
<dbReference type="Pfam" id="PF00133">
    <property type="entry name" value="tRNA-synt_1"/>
    <property type="match status" value="1"/>
</dbReference>
<dbReference type="SUPFAM" id="SSF47323">
    <property type="entry name" value="Anticodon-binding domain of a subclass of class I aminoacyl-tRNA synthetases"/>
    <property type="match status" value="1"/>
</dbReference>
<keyword evidence="3 10" id="KW-0436">Ligase</keyword>
<evidence type="ECO:0000256" key="2">
    <source>
        <dbReference type="ARBA" id="ARBA00022490"/>
    </source>
</evidence>
<evidence type="ECO:0000256" key="10">
    <source>
        <dbReference type="HAMAP-Rule" id="MF_02002"/>
    </source>
</evidence>
<dbReference type="GO" id="GO:0005524">
    <property type="term" value="F:ATP binding"/>
    <property type="evidence" value="ECO:0007669"/>
    <property type="project" value="UniProtKB-UniRule"/>
</dbReference>
<dbReference type="InterPro" id="IPR002300">
    <property type="entry name" value="aa-tRNA-synth_Ia"/>
</dbReference>
<dbReference type="FunFam" id="1.10.730.20:FF:000001">
    <property type="entry name" value="Isoleucine--tRNA ligase"/>
    <property type="match status" value="1"/>
</dbReference>
<evidence type="ECO:0000256" key="6">
    <source>
        <dbReference type="ARBA" id="ARBA00022917"/>
    </source>
</evidence>